<dbReference type="Proteomes" id="UP000665020">
    <property type="component" value="Chromosome"/>
</dbReference>
<accession>A0A8A7K575</accession>
<evidence type="ECO:0000313" key="1">
    <source>
        <dbReference type="EMBL" id="QTL96913.1"/>
    </source>
</evidence>
<sequence>MVDLMTSNKYKDACRYRMRETLENLLKIWDRDQDEEVATIDNINEAIDILNNTINELKYFKEKIITTDEIKY</sequence>
<evidence type="ECO:0000313" key="2">
    <source>
        <dbReference type="Proteomes" id="UP000665020"/>
    </source>
</evidence>
<organism evidence="1 2">
    <name type="scientific">Iocasia fonsfrigidae</name>
    <dbReference type="NCBI Taxonomy" id="2682810"/>
    <lineage>
        <taxon>Bacteria</taxon>
        <taxon>Bacillati</taxon>
        <taxon>Bacillota</taxon>
        <taxon>Clostridia</taxon>
        <taxon>Halanaerobiales</taxon>
        <taxon>Halanaerobiaceae</taxon>
        <taxon>Iocasia</taxon>
    </lineage>
</organism>
<protein>
    <submittedName>
        <fullName evidence="1">Uncharacterized protein</fullName>
    </submittedName>
</protein>
<gene>
    <name evidence="1" type="ORF">GM661_02445</name>
</gene>
<keyword evidence="2" id="KW-1185">Reference proteome</keyword>
<reference evidence="1" key="1">
    <citation type="submission" date="2019-12" db="EMBL/GenBank/DDBJ databases">
        <authorList>
            <person name="zhang j."/>
            <person name="sun C.M."/>
        </authorList>
    </citation>
    <scope>NUCLEOTIDE SEQUENCE</scope>
    <source>
        <strain evidence="1">NS-1</strain>
    </source>
</reference>
<dbReference type="RefSeq" id="WP_125987855.1">
    <property type="nucleotide sequence ID" value="NZ_CP046640.1"/>
</dbReference>
<name>A0A8A7K575_9FIRM</name>
<dbReference type="AlphaFoldDB" id="A0A8A7K575"/>
<dbReference type="KEGG" id="ifn:GM661_02445"/>
<proteinExistence type="predicted"/>
<dbReference type="EMBL" id="CP046640">
    <property type="protein sequence ID" value="QTL96913.1"/>
    <property type="molecule type" value="Genomic_DNA"/>
</dbReference>